<dbReference type="InterPro" id="IPR012340">
    <property type="entry name" value="NA-bd_OB-fold"/>
</dbReference>
<evidence type="ECO:0000256" key="2">
    <source>
        <dbReference type="RuleBase" id="RU000408"/>
    </source>
</evidence>
<name>A0A7W1WXU5_9GAMM</name>
<dbReference type="AlphaFoldDB" id="A0A7W1WXU5"/>
<dbReference type="EMBL" id="JACEMT010000043">
    <property type="protein sequence ID" value="MBA4502217.1"/>
    <property type="molecule type" value="Genomic_DNA"/>
</dbReference>
<keyword evidence="5" id="KW-1185">Reference proteome</keyword>
<accession>A0A7W1WXU5</accession>
<dbReference type="SUPFAM" id="SSF50249">
    <property type="entry name" value="Nucleic acid-binding proteins"/>
    <property type="match status" value="1"/>
</dbReference>
<dbReference type="Pfam" id="PF11948">
    <property type="entry name" value="DUF3465"/>
    <property type="match status" value="1"/>
</dbReference>
<gene>
    <name evidence="4" type="ORF">H1S06_07550</name>
</gene>
<organism evidence="4 5">
    <name type="scientific">Marinobacterium marinum</name>
    <dbReference type="NCBI Taxonomy" id="2756129"/>
    <lineage>
        <taxon>Bacteria</taxon>
        <taxon>Pseudomonadati</taxon>
        <taxon>Pseudomonadota</taxon>
        <taxon>Gammaproteobacteria</taxon>
        <taxon>Oceanospirillales</taxon>
        <taxon>Oceanospirillaceae</taxon>
        <taxon>Marinobacterium</taxon>
    </lineage>
</organism>
<dbReference type="Gene3D" id="2.40.50.140">
    <property type="entry name" value="Nucleic acid-binding proteins"/>
    <property type="match status" value="1"/>
</dbReference>
<dbReference type="InterPro" id="IPR021856">
    <property type="entry name" value="DUF3465"/>
</dbReference>
<evidence type="ECO:0000313" key="5">
    <source>
        <dbReference type="Proteomes" id="UP000538931"/>
    </source>
</evidence>
<dbReference type="RefSeq" id="WP_181738823.1">
    <property type="nucleotide sequence ID" value="NZ_JACEMT010000043.1"/>
</dbReference>
<dbReference type="InterPro" id="IPR011129">
    <property type="entry name" value="CSD"/>
</dbReference>
<dbReference type="InterPro" id="IPR019844">
    <property type="entry name" value="CSD_CS"/>
</dbReference>
<dbReference type="Proteomes" id="UP000538931">
    <property type="component" value="Unassembled WGS sequence"/>
</dbReference>
<comment type="caution">
    <text evidence="4">The sequence shown here is derived from an EMBL/GenBank/DDBJ whole genome shotgun (WGS) entry which is preliminary data.</text>
</comment>
<feature type="domain" description="CSD" evidence="3">
    <location>
        <begin position="3"/>
        <end position="68"/>
    </location>
</feature>
<sequence>MLPQTGTIKAWKGDRGFGFIKPDTDGADLFVHIRDFGRLPEAPRVGDRVRYRPTQDARGRWRATDVKMQKVQSRIGPPDRGRRNPLVSRLAAKRLLIPLALVSVLTALVGKTIVELEPELSVTAEQAEQAPATHDLELARLYENRLSDVQVRGVGVVERVLPDDLEGSRHQKFILRLQSGQTLLVAHNIDLAPRLTGLEKGDQVSFNGEYEWTRHGGVVHWTHHDPAGRHEHGWLKHRGRTYQ</sequence>
<reference evidence="4 5" key="1">
    <citation type="submission" date="2020-07" db="EMBL/GenBank/DDBJ databases">
        <title>Bacterium isolated from marien macroalgae.</title>
        <authorList>
            <person name="Zhu K."/>
            <person name="Lu D."/>
            <person name="Du Z."/>
        </authorList>
    </citation>
    <scope>NUCLEOTIDE SEQUENCE [LARGE SCALE GENOMIC DNA]</scope>
    <source>
        <strain evidence="4 5">3-1745</strain>
    </source>
</reference>
<dbReference type="PANTHER" id="PTHR12962:SF1">
    <property type="entry name" value="COLD SHOCK DOMAIN-CONTAINING PROTEIN CG9705"/>
    <property type="match status" value="1"/>
</dbReference>
<dbReference type="CDD" id="cd04458">
    <property type="entry name" value="CSP_CDS"/>
    <property type="match status" value="1"/>
</dbReference>
<evidence type="ECO:0000259" key="3">
    <source>
        <dbReference type="PROSITE" id="PS51857"/>
    </source>
</evidence>
<comment type="subcellular location">
    <subcellularLocation>
        <location evidence="2">Cytoplasm</location>
    </subcellularLocation>
</comment>
<dbReference type="InterPro" id="IPR002059">
    <property type="entry name" value="CSP_DNA-bd"/>
</dbReference>
<evidence type="ECO:0000313" key="4">
    <source>
        <dbReference type="EMBL" id="MBA4502217.1"/>
    </source>
</evidence>
<keyword evidence="1" id="KW-0597">Phosphoprotein</keyword>
<dbReference type="GO" id="GO:0003730">
    <property type="term" value="F:mRNA 3'-UTR binding"/>
    <property type="evidence" value="ECO:0007669"/>
    <property type="project" value="TreeGrafter"/>
</dbReference>
<protein>
    <submittedName>
        <fullName evidence="4">DUF3465 domain-containing protein</fullName>
    </submittedName>
</protein>
<dbReference type="InterPro" id="IPR052069">
    <property type="entry name" value="Ca-reg_mRNA-binding_domain"/>
</dbReference>
<dbReference type="Pfam" id="PF00313">
    <property type="entry name" value="CSD"/>
    <property type="match status" value="1"/>
</dbReference>
<dbReference type="PROSITE" id="PS51857">
    <property type="entry name" value="CSD_2"/>
    <property type="match status" value="1"/>
</dbReference>
<dbReference type="GO" id="GO:0043488">
    <property type="term" value="P:regulation of mRNA stability"/>
    <property type="evidence" value="ECO:0007669"/>
    <property type="project" value="TreeGrafter"/>
</dbReference>
<dbReference type="PANTHER" id="PTHR12962">
    <property type="entry name" value="CALCIUM-REGULATED HEAT STABLE PROTEIN CRHSP-24-RELATED"/>
    <property type="match status" value="1"/>
</dbReference>
<dbReference type="GO" id="GO:0005829">
    <property type="term" value="C:cytosol"/>
    <property type="evidence" value="ECO:0007669"/>
    <property type="project" value="UniProtKB-ARBA"/>
</dbReference>
<dbReference type="SMART" id="SM00357">
    <property type="entry name" value="CSP"/>
    <property type="match status" value="1"/>
</dbReference>
<dbReference type="PROSITE" id="PS00352">
    <property type="entry name" value="CSD_1"/>
    <property type="match status" value="1"/>
</dbReference>
<proteinExistence type="predicted"/>
<evidence type="ECO:0000256" key="1">
    <source>
        <dbReference type="ARBA" id="ARBA00022553"/>
    </source>
</evidence>